<dbReference type="Proteomes" id="UP001458880">
    <property type="component" value="Unassembled WGS sequence"/>
</dbReference>
<dbReference type="Pfam" id="PF12796">
    <property type="entry name" value="Ank_2"/>
    <property type="match status" value="2"/>
</dbReference>
<name>A0AAW1IYQ8_POPJA</name>
<dbReference type="AlphaFoldDB" id="A0AAW1IYQ8"/>
<keyword evidence="2 3" id="KW-0040">ANK repeat</keyword>
<dbReference type="SUPFAM" id="SSF48403">
    <property type="entry name" value="Ankyrin repeat"/>
    <property type="match status" value="1"/>
</dbReference>
<dbReference type="InterPro" id="IPR002110">
    <property type="entry name" value="Ankyrin_rpt"/>
</dbReference>
<sequence>MVRHLIKQGYEVNVSDNFGCTPLHYSSMLNVLHCSNGDCVSKNCTEINANMGIMDVLLQSGANVNQPDRGWGTPLYIAVMTGNPQVVRNLLYNECFNGGLAIELDDISVKNSDSNTPLHLAVEMGNQEIVELLLAKGANADASNKNGESPFGIAIRKGNMDIINKLKPYIDINFRNSFNEETYLHYAVAEKNSYVVSYLLRRGVDINAQNIYNETPLHYSVKRMDTGITEMLLGDGANVFAENVYRKTPLYYAMKAKNMEFFRLLLQKNSNHQYAIHFAVIWQNIDLIKNLVNGGDVNLKFKDDGIICNSEKD</sequence>
<dbReference type="PANTHER" id="PTHR24124:SF14">
    <property type="entry name" value="CHROMOSOME UNDETERMINED SCAFFOLD_25, WHOLE GENOME SHOTGUN SEQUENCE"/>
    <property type="match status" value="1"/>
</dbReference>
<evidence type="ECO:0000313" key="4">
    <source>
        <dbReference type="EMBL" id="KAK9695472.1"/>
    </source>
</evidence>
<dbReference type="PRINTS" id="PR01415">
    <property type="entry name" value="ANKYRIN"/>
</dbReference>
<dbReference type="Gene3D" id="1.25.40.20">
    <property type="entry name" value="Ankyrin repeat-containing domain"/>
    <property type="match status" value="2"/>
</dbReference>
<feature type="repeat" description="ANK" evidence="3">
    <location>
        <begin position="113"/>
        <end position="145"/>
    </location>
</feature>
<evidence type="ECO:0000256" key="1">
    <source>
        <dbReference type="ARBA" id="ARBA00022737"/>
    </source>
</evidence>
<evidence type="ECO:0000313" key="5">
    <source>
        <dbReference type="Proteomes" id="UP001458880"/>
    </source>
</evidence>
<protein>
    <submittedName>
        <fullName evidence="4">Ankyrin repeats (3 copies)</fullName>
    </submittedName>
</protein>
<dbReference type="SUPFAM" id="SSF140860">
    <property type="entry name" value="Pseudo ankyrin repeat-like"/>
    <property type="match status" value="1"/>
</dbReference>
<dbReference type="EMBL" id="JASPKY010000480">
    <property type="protein sequence ID" value="KAK9695472.1"/>
    <property type="molecule type" value="Genomic_DNA"/>
</dbReference>
<keyword evidence="1" id="KW-0677">Repeat</keyword>
<proteinExistence type="predicted"/>
<dbReference type="PANTHER" id="PTHR24124">
    <property type="entry name" value="ANKYRIN REPEAT FAMILY A"/>
    <property type="match status" value="1"/>
</dbReference>
<feature type="repeat" description="ANK" evidence="3">
    <location>
        <begin position="179"/>
        <end position="211"/>
    </location>
</feature>
<evidence type="ECO:0000256" key="3">
    <source>
        <dbReference type="PROSITE-ProRule" id="PRU00023"/>
    </source>
</evidence>
<organism evidence="4 5">
    <name type="scientific">Popillia japonica</name>
    <name type="common">Japanese beetle</name>
    <dbReference type="NCBI Taxonomy" id="7064"/>
    <lineage>
        <taxon>Eukaryota</taxon>
        <taxon>Metazoa</taxon>
        <taxon>Ecdysozoa</taxon>
        <taxon>Arthropoda</taxon>
        <taxon>Hexapoda</taxon>
        <taxon>Insecta</taxon>
        <taxon>Pterygota</taxon>
        <taxon>Neoptera</taxon>
        <taxon>Endopterygota</taxon>
        <taxon>Coleoptera</taxon>
        <taxon>Polyphaga</taxon>
        <taxon>Scarabaeiformia</taxon>
        <taxon>Scarabaeidae</taxon>
        <taxon>Rutelinae</taxon>
        <taxon>Popillia</taxon>
    </lineage>
</organism>
<dbReference type="PROSITE" id="PS50088">
    <property type="entry name" value="ANK_REPEAT"/>
    <property type="match status" value="3"/>
</dbReference>
<comment type="caution">
    <text evidence="4">The sequence shown here is derived from an EMBL/GenBank/DDBJ whole genome shotgun (WGS) entry which is preliminary data.</text>
</comment>
<dbReference type="InterPro" id="IPR036770">
    <property type="entry name" value="Ankyrin_rpt-contain_sf"/>
</dbReference>
<accession>A0AAW1IYQ8</accession>
<dbReference type="GO" id="GO:0010468">
    <property type="term" value="P:regulation of gene expression"/>
    <property type="evidence" value="ECO:0007669"/>
    <property type="project" value="TreeGrafter"/>
</dbReference>
<dbReference type="GO" id="GO:0005634">
    <property type="term" value="C:nucleus"/>
    <property type="evidence" value="ECO:0007669"/>
    <property type="project" value="TreeGrafter"/>
</dbReference>
<feature type="repeat" description="ANK" evidence="3">
    <location>
        <begin position="212"/>
        <end position="244"/>
    </location>
</feature>
<keyword evidence="5" id="KW-1185">Reference proteome</keyword>
<dbReference type="PROSITE" id="PS50297">
    <property type="entry name" value="ANK_REP_REGION"/>
    <property type="match status" value="3"/>
</dbReference>
<reference evidence="4 5" key="1">
    <citation type="journal article" date="2024" name="BMC Genomics">
        <title>De novo assembly and annotation of Popillia japonica's genome with initial clues to its potential as an invasive pest.</title>
        <authorList>
            <person name="Cucini C."/>
            <person name="Boschi S."/>
            <person name="Funari R."/>
            <person name="Cardaioli E."/>
            <person name="Iannotti N."/>
            <person name="Marturano G."/>
            <person name="Paoli F."/>
            <person name="Bruttini M."/>
            <person name="Carapelli A."/>
            <person name="Frati F."/>
            <person name="Nardi F."/>
        </authorList>
    </citation>
    <scope>NUCLEOTIDE SEQUENCE [LARGE SCALE GENOMIC DNA]</scope>
    <source>
        <strain evidence="4">DMR45628</strain>
    </source>
</reference>
<evidence type="ECO:0000256" key="2">
    <source>
        <dbReference type="ARBA" id="ARBA00023043"/>
    </source>
</evidence>
<dbReference type="SMART" id="SM00248">
    <property type="entry name" value="ANK"/>
    <property type="match status" value="8"/>
</dbReference>
<gene>
    <name evidence="4" type="ORF">QE152_g32547</name>
</gene>